<reference evidence="8 9" key="2">
    <citation type="submission" date="2019-09" db="EMBL/GenBank/DDBJ databases">
        <authorList>
            <person name="Jin C."/>
        </authorList>
    </citation>
    <scope>NUCLEOTIDE SEQUENCE [LARGE SCALE GENOMIC DNA]</scope>
    <source>
        <strain evidence="8 9">BN140078</strain>
    </source>
</reference>
<dbReference type="Pfam" id="PF14322">
    <property type="entry name" value="SusD-like_3"/>
    <property type="match status" value="1"/>
</dbReference>
<dbReference type="InterPro" id="IPR012944">
    <property type="entry name" value="SusD_RagB_dom"/>
</dbReference>
<feature type="domain" description="RagB/SusD" evidence="6">
    <location>
        <begin position="266"/>
        <end position="566"/>
    </location>
</feature>
<dbReference type="GO" id="GO:0009279">
    <property type="term" value="C:cell outer membrane"/>
    <property type="evidence" value="ECO:0007669"/>
    <property type="project" value="UniProtKB-SubCell"/>
</dbReference>
<dbReference type="Gene3D" id="1.25.40.390">
    <property type="match status" value="1"/>
</dbReference>
<evidence type="ECO:0000256" key="2">
    <source>
        <dbReference type="ARBA" id="ARBA00006275"/>
    </source>
</evidence>
<dbReference type="EMBL" id="VUOC01000003">
    <property type="protein sequence ID" value="KAA2241336.1"/>
    <property type="molecule type" value="Genomic_DNA"/>
</dbReference>
<evidence type="ECO:0000256" key="1">
    <source>
        <dbReference type="ARBA" id="ARBA00004442"/>
    </source>
</evidence>
<evidence type="ECO:0000313" key="8">
    <source>
        <dbReference type="EMBL" id="KAA2241336.1"/>
    </source>
</evidence>
<comment type="subcellular location">
    <subcellularLocation>
        <location evidence="1">Cell outer membrane</location>
    </subcellularLocation>
</comment>
<dbReference type="RefSeq" id="WP_149838851.1">
    <property type="nucleotide sequence ID" value="NZ_VUOC01000003.1"/>
</dbReference>
<dbReference type="InterPro" id="IPR033985">
    <property type="entry name" value="SusD-like_N"/>
</dbReference>
<accession>A0A5B2VSQ2</accession>
<proteinExistence type="inferred from homology"/>
<comment type="similarity">
    <text evidence="2">Belongs to the SusD family.</text>
</comment>
<keyword evidence="9" id="KW-1185">Reference proteome</keyword>
<evidence type="ECO:0000313" key="9">
    <source>
        <dbReference type="Proteomes" id="UP000324611"/>
    </source>
</evidence>
<feature type="domain" description="SusD-like N-terminal" evidence="7">
    <location>
        <begin position="109"/>
        <end position="227"/>
    </location>
</feature>
<sequence length="566" mass="64012">MQQHINKIVLLILVVTAASCKKQIENEFNPGGATVESLFKTPEGFESAVNATYTYNRSMYGKEEGFAMLEAGTDIWTNAALNGNTGVNGIFPNTPLTTYQALISDNIWINNNMWVPCYAAINLCNTALKHIDEAGLNPARKPILEAELRFMRGWYYWMLVETFGDVNFTLEATEGMVTTANRTPAATVYEQIFKDVEFAAANLPTTTPDYGRVTKPVAEAFLARLHLTRGNNQAASNYALSVIKNYSYSLLPNYSDLWKIENEKNNEVIWAVTYSNNYALNGTGNNAGHSVFIMDYASLPGMTLDLANGLNYERWMPTLFLLNLYDERYDGRFAASFKSTWIANNEKTLPKWTAADHAQNPELTTDALKFTVGDTAVFVSKYPIDDQLQKYSLRYRYKTYDRDDVYGADGTPKDRFHYFSLRKFENPNRTSASDQQSSRNVNIFRLAEMYLIVAEAQFKLGKLDSSAMYLNDIRKRAALPGHETDMNVLPAAITLDFILDERARELAGEELRWFDLKRTGKLVERVKLHNPDAGAYIKPFHVLRPIPQAQLDAVTNKGEFTQNDGY</sequence>
<evidence type="ECO:0000256" key="3">
    <source>
        <dbReference type="ARBA" id="ARBA00022729"/>
    </source>
</evidence>
<dbReference type="Pfam" id="PF07980">
    <property type="entry name" value="SusD_RagB"/>
    <property type="match status" value="1"/>
</dbReference>
<keyword evidence="5" id="KW-0998">Cell outer membrane</keyword>
<organism evidence="8 9">
    <name type="scientific">Chitinophaga agrisoli</name>
    <dbReference type="NCBI Taxonomy" id="2607653"/>
    <lineage>
        <taxon>Bacteria</taxon>
        <taxon>Pseudomonadati</taxon>
        <taxon>Bacteroidota</taxon>
        <taxon>Chitinophagia</taxon>
        <taxon>Chitinophagales</taxon>
        <taxon>Chitinophagaceae</taxon>
        <taxon>Chitinophaga</taxon>
    </lineage>
</organism>
<keyword evidence="4" id="KW-0472">Membrane</keyword>
<dbReference type="InterPro" id="IPR011990">
    <property type="entry name" value="TPR-like_helical_dom_sf"/>
</dbReference>
<reference evidence="8 9" key="1">
    <citation type="submission" date="2019-09" db="EMBL/GenBank/DDBJ databases">
        <title>Chitinophaga ginsengihumi sp. nov., isolated from soil of ginseng rhizosphere.</title>
        <authorList>
            <person name="Lee J."/>
        </authorList>
    </citation>
    <scope>NUCLEOTIDE SEQUENCE [LARGE SCALE GENOMIC DNA]</scope>
    <source>
        <strain evidence="8 9">BN140078</strain>
    </source>
</reference>
<dbReference type="AlphaFoldDB" id="A0A5B2VSQ2"/>
<name>A0A5B2VSQ2_9BACT</name>
<dbReference type="Proteomes" id="UP000324611">
    <property type="component" value="Unassembled WGS sequence"/>
</dbReference>
<evidence type="ECO:0000259" key="7">
    <source>
        <dbReference type="Pfam" id="PF14322"/>
    </source>
</evidence>
<evidence type="ECO:0000256" key="4">
    <source>
        <dbReference type="ARBA" id="ARBA00023136"/>
    </source>
</evidence>
<comment type="caution">
    <text evidence="8">The sequence shown here is derived from an EMBL/GenBank/DDBJ whole genome shotgun (WGS) entry which is preliminary data.</text>
</comment>
<protein>
    <submittedName>
        <fullName evidence="8">RagB/SusD family nutrient uptake outer membrane protein</fullName>
    </submittedName>
</protein>
<evidence type="ECO:0000259" key="6">
    <source>
        <dbReference type="Pfam" id="PF07980"/>
    </source>
</evidence>
<dbReference type="SUPFAM" id="SSF48452">
    <property type="entry name" value="TPR-like"/>
    <property type="match status" value="1"/>
</dbReference>
<gene>
    <name evidence="8" type="ORF">F0L74_15640</name>
</gene>
<evidence type="ECO:0000256" key="5">
    <source>
        <dbReference type="ARBA" id="ARBA00023237"/>
    </source>
</evidence>
<dbReference type="PROSITE" id="PS51257">
    <property type="entry name" value="PROKAR_LIPOPROTEIN"/>
    <property type="match status" value="1"/>
</dbReference>
<keyword evidence="3" id="KW-0732">Signal</keyword>